<dbReference type="SUPFAM" id="SSF51735">
    <property type="entry name" value="NAD(P)-binding Rossmann-fold domains"/>
    <property type="match status" value="1"/>
</dbReference>
<reference evidence="1 2" key="1">
    <citation type="submission" date="2023-10" db="EMBL/GenBank/DDBJ databases">
        <title>Draft Genome Sequence of Candida saopaulonensis from a very Premature Infant with Sepsis.</title>
        <authorList>
            <person name="Ning Y."/>
            <person name="Dai R."/>
            <person name="Xiao M."/>
            <person name="Xu Y."/>
            <person name="Yan Q."/>
            <person name="Zhang L."/>
        </authorList>
    </citation>
    <scope>NUCLEOTIDE SEQUENCE [LARGE SCALE GENOMIC DNA]</scope>
    <source>
        <strain evidence="1 2">19XY460</strain>
    </source>
</reference>
<proteinExistence type="predicted"/>
<dbReference type="GeneID" id="88172764"/>
<organism evidence="1 2">
    <name type="scientific">Australozyma saopauloensis</name>
    <dbReference type="NCBI Taxonomy" id="291208"/>
    <lineage>
        <taxon>Eukaryota</taxon>
        <taxon>Fungi</taxon>
        <taxon>Dikarya</taxon>
        <taxon>Ascomycota</taxon>
        <taxon>Saccharomycotina</taxon>
        <taxon>Pichiomycetes</taxon>
        <taxon>Metschnikowiaceae</taxon>
        <taxon>Australozyma</taxon>
    </lineage>
</organism>
<keyword evidence="2" id="KW-1185">Reference proteome</keyword>
<dbReference type="KEGG" id="asau:88172764"/>
<dbReference type="Gene3D" id="3.40.50.720">
    <property type="entry name" value="NAD(P)-binding Rossmann-like Domain"/>
    <property type="match status" value="1"/>
</dbReference>
<dbReference type="RefSeq" id="XP_062876808.1">
    <property type="nucleotide sequence ID" value="XM_063020738.1"/>
</dbReference>
<dbReference type="EMBL" id="CP138895">
    <property type="protein sequence ID" value="WPK24425.1"/>
    <property type="molecule type" value="Genomic_DNA"/>
</dbReference>
<dbReference type="AlphaFoldDB" id="A0AAX4H7C7"/>
<sequence>MLLVVAISALFCCGALILSFSLARRLNELFTLINKTPRKPNYDCDLTNSWYLVANGSSRVGRKVLLVLAERGAHLYLMHSSEEKKMYKKLASNLRRRAKHCTVTLKTCDLLLQKSIDFFASRIMSKLQGKFTGFLYFTTESNSSDSSVSEVFHLMNRIRRFIFYRPDMPRPRVVFASNLGASPFSRDQRWDRALTCLEHWQDTKRYFGFYCTASYPQVTFANTGCIWNGSESSFAFIVHWLCHKINVRMPCQQEEHSVLFALLLKEKENVCGIYFVNDSEWCKAPQFERLGEYGKKILNYIPNTKPEGDALRGSSMVKYFGEEPKLSPKEKSAKNNILMFKELPMNESLELSDMDRIMTRLFYS</sequence>
<dbReference type="InterPro" id="IPR036291">
    <property type="entry name" value="NAD(P)-bd_dom_sf"/>
</dbReference>
<name>A0AAX4H7C7_9ASCO</name>
<dbReference type="Proteomes" id="UP001338582">
    <property type="component" value="Chromosome 2"/>
</dbReference>
<evidence type="ECO:0000313" key="1">
    <source>
        <dbReference type="EMBL" id="WPK24425.1"/>
    </source>
</evidence>
<gene>
    <name evidence="1" type="ORF">PUMCH_001699</name>
</gene>
<protein>
    <submittedName>
        <fullName evidence="1">Uncharacterized protein</fullName>
    </submittedName>
</protein>
<accession>A0AAX4H7C7</accession>
<evidence type="ECO:0000313" key="2">
    <source>
        <dbReference type="Proteomes" id="UP001338582"/>
    </source>
</evidence>